<reference evidence="5 6" key="1">
    <citation type="submission" date="2014-06" db="EMBL/GenBank/DDBJ databases">
        <authorList>
            <person name="Swart Estienne"/>
        </authorList>
    </citation>
    <scope>NUCLEOTIDE SEQUENCE [LARGE SCALE GENOMIC DNA]</scope>
    <source>
        <strain evidence="5 6">130c</strain>
    </source>
</reference>
<feature type="signal peptide" evidence="3">
    <location>
        <begin position="1"/>
        <end position="22"/>
    </location>
</feature>
<dbReference type="InterPro" id="IPR051558">
    <property type="entry name" value="Metallophosphoesterase_PAP"/>
</dbReference>
<dbReference type="PANTHER" id="PTHR10161">
    <property type="entry name" value="TARTRATE-RESISTANT ACID PHOSPHATASE TYPE 5"/>
    <property type="match status" value="1"/>
</dbReference>
<dbReference type="OrthoDB" id="411211at2759"/>
<evidence type="ECO:0000256" key="1">
    <source>
        <dbReference type="ARBA" id="ARBA00022729"/>
    </source>
</evidence>
<feature type="chain" id="PRO_5001729412" evidence="3">
    <location>
        <begin position="23"/>
        <end position="429"/>
    </location>
</feature>
<dbReference type="GO" id="GO:0016787">
    <property type="term" value="F:hydrolase activity"/>
    <property type="evidence" value="ECO:0007669"/>
    <property type="project" value="UniProtKB-KW"/>
</dbReference>
<evidence type="ECO:0000313" key="5">
    <source>
        <dbReference type="EMBL" id="CDW81744.1"/>
    </source>
</evidence>
<dbReference type="AlphaFoldDB" id="A0A078AHM1"/>
<sequence length="429" mass="50110">MYWGILYSIAIFSLGFLDNIKGALVHQQNHEPQNLTPLIEQKVGLDFFMVGDYGWVRNMTPAYLTFDKMNEIAGNKSDPRNDIDFFLTMGDNLYSMNSTNPSDEDFDIMMSLFYKRDNLKDKNIYAVRGNHECYFEDDMIEVNLTKKYPNWQMPNLYYSKLFDIGNGKKLGIIFVDSCLALCSNYSFADDHNSSRTPHDNEYASEQHFQLVDRMCNDPRTLDLGAEMFQWMKDTMNQWDDDSSIIWKATVQHHPLFGKWYQDYAHLVSDYMPLMLDHKFDFYFNGHEHTLEYANYPYSQVTSVKQNAELHTPKGRLMDYACLAGQEMLYGDEDRNQIFTQGEALHQFTTGSTGFDLYLVCPALPSMGRYKYTQNIYHGFSQVHVDENEFTVKFLGVDEFTNDLIELYKVTVIHPGTNKQEQEKDQLLQE</sequence>
<dbReference type="InParanoid" id="A0A078AHM1"/>
<dbReference type="InterPro" id="IPR029052">
    <property type="entry name" value="Metallo-depent_PP-like"/>
</dbReference>
<dbReference type="Pfam" id="PF00149">
    <property type="entry name" value="Metallophos"/>
    <property type="match status" value="1"/>
</dbReference>
<gene>
    <name evidence="5" type="primary">Contig12837.g13697</name>
    <name evidence="5" type="ORF">STYLEM_10768</name>
</gene>
<evidence type="ECO:0000313" key="6">
    <source>
        <dbReference type="Proteomes" id="UP000039865"/>
    </source>
</evidence>
<keyword evidence="1 3" id="KW-0732">Signal</keyword>
<protein>
    <submittedName>
        <fullName evidence="5">Acid phosphatase</fullName>
    </submittedName>
</protein>
<dbReference type="InterPro" id="IPR004843">
    <property type="entry name" value="Calcineurin-like_PHP"/>
</dbReference>
<feature type="domain" description="Calcineurin-like phosphoesterase" evidence="4">
    <location>
        <begin position="78"/>
        <end position="289"/>
    </location>
</feature>
<name>A0A078AHM1_STYLE</name>
<proteinExistence type="predicted"/>
<evidence type="ECO:0000259" key="4">
    <source>
        <dbReference type="Pfam" id="PF00149"/>
    </source>
</evidence>
<dbReference type="Gene3D" id="3.60.21.10">
    <property type="match status" value="1"/>
</dbReference>
<dbReference type="SUPFAM" id="SSF56300">
    <property type="entry name" value="Metallo-dependent phosphatases"/>
    <property type="match status" value="1"/>
</dbReference>
<organism evidence="5 6">
    <name type="scientific">Stylonychia lemnae</name>
    <name type="common">Ciliate</name>
    <dbReference type="NCBI Taxonomy" id="5949"/>
    <lineage>
        <taxon>Eukaryota</taxon>
        <taxon>Sar</taxon>
        <taxon>Alveolata</taxon>
        <taxon>Ciliophora</taxon>
        <taxon>Intramacronucleata</taxon>
        <taxon>Spirotrichea</taxon>
        <taxon>Stichotrichia</taxon>
        <taxon>Sporadotrichida</taxon>
        <taxon>Oxytrichidae</taxon>
        <taxon>Stylonychinae</taxon>
        <taxon>Stylonychia</taxon>
    </lineage>
</organism>
<dbReference type="EMBL" id="CCKQ01010239">
    <property type="protein sequence ID" value="CDW81744.1"/>
    <property type="molecule type" value="Genomic_DNA"/>
</dbReference>
<evidence type="ECO:0000256" key="3">
    <source>
        <dbReference type="SAM" id="SignalP"/>
    </source>
</evidence>
<accession>A0A078AHM1</accession>
<evidence type="ECO:0000256" key="2">
    <source>
        <dbReference type="ARBA" id="ARBA00022801"/>
    </source>
</evidence>
<keyword evidence="6" id="KW-1185">Reference proteome</keyword>
<dbReference type="PANTHER" id="PTHR10161:SF14">
    <property type="entry name" value="TARTRATE-RESISTANT ACID PHOSPHATASE TYPE 5"/>
    <property type="match status" value="1"/>
</dbReference>
<dbReference type="Proteomes" id="UP000039865">
    <property type="component" value="Unassembled WGS sequence"/>
</dbReference>
<keyword evidence="2" id="KW-0378">Hydrolase</keyword>